<evidence type="ECO:0000313" key="1">
    <source>
        <dbReference type="EMBL" id="AAL28802.1"/>
    </source>
</evidence>
<reference evidence="1" key="1">
    <citation type="submission" date="2001-10" db="EMBL/GenBank/DDBJ databases">
        <authorList>
            <person name="Stapleton M."/>
            <person name="Brokstein P."/>
            <person name="Hong L."/>
            <person name="Agbayani A."/>
            <person name="Carlson J."/>
            <person name="Champe M."/>
            <person name="Chavez C."/>
            <person name="Dorsett V."/>
            <person name="Farfan D."/>
            <person name="Frise E."/>
            <person name="George R."/>
            <person name="Gonzalez M."/>
            <person name="Guarin H."/>
            <person name="Li P."/>
            <person name="Liao G."/>
            <person name="Miranda A."/>
            <person name="Mungall C.J."/>
            <person name="Nunoo J."/>
            <person name="Pacleb J."/>
            <person name="Paragas V."/>
            <person name="Park S."/>
            <person name="Phouanenavong S."/>
            <person name="Wan K."/>
            <person name="Yu C."/>
            <person name="Lewis S.E."/>
            <person name="Rubin G.M."/>
            <person name="Celniker S."/>
        </authorList>
    </citation>
    <scope>NUCLEOTIDE SEQUENCE</scope>
    <source>
        <strain evidence="1">Berkeley</strain>
    </source>
</reference>
<name>Q95RN7_DROME</name>
<dbReference type="AlphaFoldDB" id="Q95RN7"/>
<organism evidence="1">
    <name type="scientific">Drosophila melanogaster</name>
    <name type="common">Fruit fly</name>
    <dbReference type="NCBI Taxonomy" id="7227"/>
    <lineage>
        <taxon>Eukaryota</taxon>
        <taxon>Metazoa</taxon>
        <taxon>Ecdysozoa</taxon>
        <taxon>Arthropoda</taxon>
        <taxon>Hexapoda</taxon>
        <taxon>Insecta</taxon>
        <taxon>Pterygota</taxon>
        <taxon>Neoptera</taxon>
        <taxon>Endopterygota</taxon>
        <taxon>Diptera</taxon>
        <taxon>Brachycera</taxon>
        <taxon>Muscomorpha</taxon>
        <taxon>Ephydroidea</taxon>
        <taxon>Drosophilidae</taxon>
        <taxon>Drosophila</taxon>
        <taxon>Sophophora</taxon>
    </lineage>
</organism>
<accession>Q95RN7</accession>
<protein>
    <submittedName>
        <fullName evidence="1">LD18889p</fullName>
    </submittedName>
</protein>
<sequence>MYVCMHVCLYMRYDGASSLEWFFLQSGNRCAINKHVSIAAMGSDSIHLLHRSKRSEKCVPADEKRALSTENLESSVSAQSNRHLVSIYVQFPYRQRIIGHRHCIMHDLRTDGFV</sequence>
<dbReference type="EMBL" id="AY061254">
    <property type="protein sequence ID" value="AAL28802.1"/>
    <property type="molecule type" value="mRNA"/>
</dbReference>
<proteinExistence type="evidence at transcript level"/>